<reference evidence="6" key="1">
    <citation type="submission" date="2025-08" db="UniProtKB">
        <authorList>
            <consortium name="RefSeq"/>
        </authorList>
    </citation>
    <scope>IDENTIFICATION</scope>
    <source>
        <tissue evidence="6">Gonads</tissue>
    </source>
</reference>
<dbReference type="Proteomes" id="UP000504635">
    <property type="component" value="Unplaced"/>
</dbReference>
<dbReference type="PANTHER" id="PTHR12483:SF115">
    <property type="entry name" value="COPPER TRANSPORT PROTEIN"/>
    <property type="match status" value="1"/>
</dbReference>
<keyword evidence="4" id="KW-0406">Ion transport</keyword>
<evidence type="ECO:0000256" key="2">
    <source>
        <dbReference type="ARBA" id="ARBA00022989"/>
    </source>
</evidence>
<keyword evidence="5" id="KW-1185">Reference proteome</keyword>
<feature type="transmembrane region" description="Helical" evidence="4">
    <location>
        <begin position="28"/>
        <end position="50"/>
    </location>
</feature>
<keyword evidence="4" id="KW-0186">Copper</keyword>
<dbReference type="KEGG" id="soy:115874850"/>
<dbReference type="OrthoDB" id="161814at2759"/>
<comment type="subcellular location">
    <subcellularLocation>
        <location evidence="4">Membrane</location>
        <topology evidence="4">Multi-pass membrane protein</topology>
    </subcellularLocation>
</comment>
<dbReference type="PANTHER" id="PTHR12483">
    <property type="entry name" value="SOLUTE CARRIER FAMILY 31 COPPER TRANSPORTERS"/>
    <property type="match status" value="1"/>
</dbReference>
<sequence>MDMEMPMYFEFSKSATVLFKAWKFDSTLGLVVSIIGVFILAFSCSALKYLRDYLRAKHTKRVTILSSAHIIQTLLQVFQVAIGYFLMAIVMTYNGWLSLAVVLGLVTGYFVAQR</sequence>
<keyword evidence="4" id="KW-0187">Copper transport</keyword>
<proteinExistence type="inferred from homology"/>
<feature type="transmembrane region" description="Helical" evidence="4">
    <location>
        <begin position="62"/>
        <end position="87"/>
    </location>
</feature>
<dbReference type="Pfam" id="PF04145">
    <property type="entry name" value="Ctr"/>
    <property type="match status" value="2"/>
</dbReference>
<keyword evidence="3 4" id="KW-0472">Membrane</keyword>
<organism evidence="5 6">
    <name type="scientific">Sitophilus oryzae</name>
    <name type="common">Rice weevil</name>
    <name type="synonym">Curculio oryzae</name>
    <dbReference type="NCBI Taxonomy" id="7048"/>
    <lineage>
        <taxon>Eukaryota</taxon>
        <taxon>Metazoa</taxon>
        <taxon>Ecdysozoa</taxon>
        <taxon>Arthropoda</taxon>
        <taxon>Hexapoda</taxon>
        <taxon>Insecta</taxon>
        <taxon>Pterygota</taxon>
        <taxon>Neoptera</taxon>
        <taxon>Endopterygota</taxon>
        <taxon>Coleoptera</taxon>
        <taxon>Polyphaga</taxon>
        <taxon>Cucujiformia</taxon>
        <taxon>Curculionidae</taxon>
        <taxon>Dryophthorinae</taxon>
        <taxon>Sitophilus</taxon>
    </lineage>
</organism>
<dbReference type="GeneID" id="115874850"/>
<name>A0A6J2X4Z0_SITOR</name>
<keyword evidence="1 4" id="KW-0812">Transmembrane</keyword>
<evidence type="ECO:0000256" key="4">
    <source>
        <dbReference type="RuleBase" id="RU367022"/>
    </source>
</evidence>
<accession>A0A6J2X4Z0</accession>
<dbReference type="InterPro" id="IPR007274">
    <property type="entry name" value="Cop_transporter"/>
</dbReference>
<dbReference type="AlphaFoldDB" id="A0A6J2X4Z0"/>
<evidence type="ECO:0000256" key="1">
    <source>
        <dbReference type="ARBA" id="ARBA00022692"/>
    </source>
</evidence>
<keyword evidence="4" id="KW-0813">Transport</keyword>
<evidence type="ECO:0000313" key="6">
    <source>
        <dbReference type="RefSeq" id="XP_030746009.1"/>
    </source>
</evidence>
<dbReference type="RefSeq" id="XP_030746009.1">
    <property type="nucleotide sequence ID" value="XM_030890149.1"/>
</dbReference>
<keyword evidence="2 4" id="KW-1133">Transmembrane helix</keyword>
<evidence type="ECO:0000313" key="5">
    <source>
        <dbReference type="Proteomes" id="UP000504635"/>
    </source>
</evidence>
<feature type="transmembrane region" description="Helical" evidence="4">
    <location>
        <begin position="93"/>
        <end position="112"/>
    </location>
</feature>
<dbReference type="GO" id="GO:0005375">
    <property type="term" value="F:copper ion transmembrane transporter activity"/>
    <property type="evidence" value="ECO:0007669"/>
    <property type="project" value="UniProtKB-UniRule"/>
</dbReference>
<gene>
    <name evidence="6" type="primary">LOC115874850</name>
</gene>
<comment type="similarity">
    <text evidence="4">Belongs to the copper transporter (Ctr) (TC 1.A.56) family. SLC31A subfamily.</text>
</comment>
<dbReference type="InParanoid" id="A0A6J2X4Z0"/>
<evidence type="ECO:0000256" key="3">
    <source>
        <dbReference type="ARBA" id="ARBA00023136"/>
    </source>
</evidence>
<protein>
    <recommendedName>
        <fullName evidence="4">Copper transport protein</fullName>
    </recommendedName>
</protein>
<dbReference type="GO" id="GO:0016020">
    <property type="term" value="C:membrane"/>
    <property type="evidence" value="ECO:0007669"/>
    <property type="project" value="UniProtKB-SubCell"/>
</dbReference>